<evidence type="ECO:0000256" key="1">
    <source>
        <dbReference type="SAM" id="MobiDB-lite"/>
    </source>
</evidence>
<dbReference type="InterPro" id="IPR054289">
    <property type="entry name" value="DUF7025"/>
</dbReference>
<accession>A0A8K0TJ00</accession>
<evidence type="ECO:0000259" key="2">
    <source>
        <dbReference type="SMART" id="SM00382"/>
    </source>
</evidence>
<dbReference type="InterPro" id="IPR003959">
    <property type="entry name" value="ATPase_AAA_core"/>
</dbReference>
<feature type="compositionally biased region" description="Acidic residues" evidence="1">
    <location>
        <begin position="1"/>
        <end position="15"/>
    </location>
</feature>
<dbReference type="PANTHER" id="PTHR46411:SF3">
    <property type="entry name" value="AAA+ ATPASE DOMAIN-CONTAINING PROTEIN"/>
    <property type="match status" value="1"/>
</dbReference>
<dbReference type="GO" id="GO:0005524">
    <property type="term" value="F:ATP binding"/>
    <property type="evidence" value="ECO:0007669"/>
    <property type="project" value="InterPro"/>
</dbReference>
<dbReference type="Gene3D" id="3.40.50.300">
    <property type="entry name" value="P-loop containing nucleotide triphosphate hydrolases"/>
    <property type="match status" value="1"/>
</dbReference>
<dbReference type="OrthoDB" id="10042665at2759"/>
<dbReference type="SMART" id="SM00382">
    <property type="entry name" value="AAA"/>
    <property type="match status" value="1"/>
</dbReference>
<dbReference type="Pfam" id="PF00004">
    <property type="entry name" value="AAA"/>
    <property type="match status" value="1"/>
</dbReference>
<gene>
    <name evidence="3" type="ORF">B0T11DRAFT_312026</name>
</gene>
<keyword evidence="3" id="KW-0378">Hydrolase</keyword>
<feature type="domain" description="AAA+ ATPase" evidence="2">
    <location>
        <begin position="422"/>
        <end position="560"/>
    </location>
</feature>
<dbReference type="InterPro" id="IPR027417">
    <property type="entry name" value="P-loop_NTPase"/>
</dbReference>
<evidence type="ECO:0000313" key="3">
    <source>
        <dbReference type="EMBL" id="KAH7359278.1"/>
    </source>
</evidence>
<feature type="region of interest" description="Disordered" evidence="1">
    <location>
        <begin position="1"/>
        <end position="59"/>
    </location>
</feature>
<proteinExistence type="predicted"/>
<dbReference type="InterPro" id="IPR003593">
    <property type="entry name" value="AAA+_ATPase"/>
</dbReference>
<dbReference type="SUPFAM" id="SSF52540">
    <property type="entry name" value="P-loop containing nucleoside triphosphate hydrolases"/>
    <property type="match status" value="1"/>
</dbReference>
<sequence length="714" mass="80808">MGASDSETDPVDVDTDPSSLTPALGSRCQFKTYRHGRRKDGRAAVEEEPDAFQSSEPRHDDDASYALVIRRHFSEKHELDSVVVRINSPEILAAFREVIGSYPTVAADFSCPFEMTSPFPMLIHAWDRLDAHRRETDDAVRRMHLNLLFRFMEHEIGPEREAVLTMLRNRKITYKKAWVLFRPGGLVFTEVMKKPWLLRVQRTTYEVSTSVGPYFTVYASYCDADDTAVGEAETSFVILQKKYFGSEHPSLIESLPIYPREYHRRGEDLEEELTARGKRFVENRGVLTRDYDGLAQYLKEPPWDYFHPGMADFGAIWIPFTETGRVVLDRKTFEEDNFDRHVKVTEQDDPELVLCPPYAIGFSLDRKEWCRYLVDGLREVAWKDDAWKSLILDEEEKTVLQALVTSHRYPGNARNQPEQKGKGLVILLHGTPGSGKTLSAETSAEMSRKALLSASLGDLNKFNVPWLFERKLKQVLQYATLWEAVVLLDEADVFLEARESGAGASTGDKGATARNALVAVFLKELEYFSGIVFLTTNRLATFDAAMKSRVHLSLRFAPPGVDTRRRIWRQNLAAVPADETAIGEGAAADEATNILVQYDLNGREICNALNTARTIARFEGVPLDVPHVQRVLKVRTTFDKHLREETRRLGRAGKQEGREGPAAFRLIKRDSILSHELLTVAYASAMIITTAKNKYYDPGTISLRCVGWRGGGVY</sequence>
<dbReference type="Pfam" id="PF22942">
    <property type="entry name" value="DUF7025"/>
    <property type="match status" value="1"/>
</dbReference>
<evidence type="ECO:0000313" key="4">
    <source>
        <dbReference type="Proteomes" id="UP000813385"/>
    </source>
</evidence>
<comment type="caution">
    <text evidence="3">The sequence shown here is derived from an EMBL/GenBank/DDBJ whole genome shotgun (WGS) entry which is preliminary data.</text>
</comment>
<keyword evidence="4" id="KW-1185">Reference proteome</keyword>
<dbReference type="AlphaFoldDB" id="A0A8K0TJ00"/>
<dbReference type="Proteomes" id="UP000813385">
    <property type="component" value="Unassembled WGS sequence"/>
</dbReference>
<dbReference type="PANTHER" id="PTHR46411">
    <property type="entry name" value="FAMILY ATPASE, PUTATIVE-RELATED"/>
    <property type="match status" value="1"/>
</dbReference>
<dbReference type="GO" id="GO:0016887">
    <property type="term" value="F:ATP hydrolysis activity"/>
    <property type="evidence" value="ECO:0007669"/>
    <property type="project" value="InterPro"/>
</dbReference>
<name>A0A8K0TJ00_9PEZI</name>
<reference evidence="3" key="1">
    <citation type="journal article" date="2021" name="Nat. Commun.">
        <title>Genetic determinants of endophytism in the Arabidopsis root mycobiome.</title>
        <authorList>
            <person name="Mesny F."/>
            <person name="Miyauchi S."/>
            <person name="Thiergart T."/>
            <person name="Pickel B."/>
            <person name="Atanasova L."/>
            <person name="Karlsson M."/>
            <person name="Huettel B."/>
            <person name="Barry K.W."/>
            <person name="Haridas S."/>
            <person name="Chen C."/>
            <person name="Bauer D."/>
            <person name="Andreopoulos W."/>
            <person name="Pangilinan J."/>
            <person name="LaButti K."/>
            <person name="Riley R."/>
            <person name="Lipzen A."/>
            <person name="Clum A."/>
            <person name="Drula E."/>
            <person name="Henrissat B."/>
            <person name="Kohler A."/>
            <person name="Grigoriev I.V."/>
            <person name="Martin F.M."/>
            <person name="Hacquard S."/>
        </authorList>
    </citation>
    <scope>NUCLEOTIDE SEQUENCE</scope>
    <source>
        <strain evidence="3">MPI-CAGE-AT-0016</strain>
    </source>
</reference>
<organism evidence="3 4">
    <name type="scientific">Plectosphaerella cucumerina</name>
    <dbReference type="NCBI Taxonomy" id="40658"/>
    <lineage>
        <taxon>Eukaryota</taxon>
        <taxon>Fungi</taxon>
        <taxon>Dikarya</taxon>
        <taxon>Ascomycota</taxon>
        <taxon>Pezizomycotina</taxon>
        <taxon>Sordariomycetes</taxon>
        <taxon>Hypocreomycetidae</taxon>
        <taxon>Glomerellales</taxon>
        <taxon>Plectosphaerellaceae</taxon>
        <taxon>Plectosphaerella</taxon>
    </lineage>
</organism>
<dbReference type="EMBL" id="JAGPXD010000004">
    <property type="protein sequence ID" value="KAH7359278.1"/>
    <property type="molecule type" value="Genomic_DNA"/>
</dbReference>
<protein>
    <submittedName>
        <fullName evidence="3">P-loop containing nucleoside triphosphate hydrolase protein</fullName>
    </submittedName>
</protein>